<dbReference type="EMBL" id="LR134289">
    <property type="protein sequence ID" value="VEE10693.1"/>
    <property type="molecule type" value="Genomic_DNA"/>
</dbReference>
<dbReference type="RefSeq" id="WP_002984580.1">
    <property type="nucleotide sequence ID" value="NZ_CP068486.1"/>
</dbReference>
<protein>
    <submittedName>
        <fullName evidence="1">Uncharacterized protein</fullName>
    </submittedName>
</protein>
<reference evidence="1 2" key="1">
    <citation type="submission" date="2018-12" db="EMBL/GenBank/DDBJ databases">
        <authorList>
            <consortium name="Pathogen Informatics"/>
        </authorList>
    </citation>
    <scope>NUCLEOTIDE SEQUENCE [LARGE SCALE GENOMIC DNA]</scope>
    <source>
        <strain evidence="1 2">NCTC11432</strain>
    </source>
</reference>
<organism evidence="1 2">
    <name type="scientific">Chryseobacterium gleum</name>
    <name type="common">Flavobacterium gleum</name>
    <dbReference type="NCBI Taxonomy" id="250"/>
    <lineage>
        <taxon>Bacteria</taxon>
        <taxon>Pseudomonadati</taxon>
        <taxon>Bacteroidota</taxon>
        <taxon>Flavobacteriia</taxon>
        <taxon>Flavobacteriales</taxon>
        <taxon>Weeksellaceae</taxon>
        <taxon>Chryseobacterium group</taxon>
        <taxon>Chryseobacterium</taxon>
    </lineage>
</organism>
<dbReference type="AlphaFoldDB" id="A0A448B819"/>
<gene>
    <name evidence="1" type="ORF">NCTC11432_04317</name>
</gene>
<evidence type="ECO:0000313" key="1">
    <source>
        <dbReference type="EMBL" id="VEE10693.1"/>
    </source>
</evidence>
<proteinExistence type="predicted"/>
<dbReference type="Proteomes" id="UP000279227">
    <property type="component" value="Chromosome"/>
</dbReference>
<dbReference type="KEGG" id="cgle:NCTC11432_04317"/>
<sequence>MELFIKFPDQSQSFTAGVEYGRLFGRIEKGDPVVTNDGFPVRIENKELLQNTCTKYGYTYNFGVEYYGEWIEFTAIKITNSEN</sequence>
<dbReference type="STRING" id="525257.HMPREF0204_11390"/>
<accession>A0A448B819</accession>
<dbReference type="GeneID" id="93023781"/>
<evidence type="ECO:0000313" key="2">
    <source>
        <dbReference type="Proteomes" id="UP000279227"/>
    </source>
</evidence>
<name>A0A448B819_CHRGE</name>
<dbReference type="OrthoDB" id="1266998at2"/>